<dbReference type="PANTHER" id="PTHR48475">
    <property type="entry name" value="RIBONUCLEASE H"/>
    <property type="match status" value="1"/>
</dbReference>
<dbReference type="KEGG" id="rca:Rcas_2679"/>
<sequence length="149" mass="16357">MMTLLLLQVDGTPGTMPRGIAGLGIVVRSATGAVLAWSCERAPAMSNNEAEYQAVIAGLMFVIRHYPGSRVRCLTDSRIVVDQLAGRHAVRAAVLQPLHMRAQELVRQHGRVTFLAIPRELNRLADALAWEALDGRDWLACAVNRHHAM</sequence>
<dbReference type="PANTHER" id="PTHR48475:SF1">
    <property type="entry name" value="RNASE H TYPE-1 DOMAIN-CONTAINING PROTEIN"/>
    <property type="match status" value="1"/>
</dbReference>
<dbReference type="AlphaFoldDB" id="A7NMI8"/>
<dbReference type="InterPro" id="IPR002156">
    <property type="entry name" value="RNaseH_domain"/>
</dbReference>
<dbReference type="HOGENOM" id="CLU_095977_0_3_0"/>
<dbReference type="STRING" id="383372.Rcas_2679"/>
<dbReference type="Proteomes" id="UP000000263">
    <property type="component" value="Chromosome"/>
</dbReference>
<dbReference type="SUPFAM" id="SSF53098">
    <property type="entry name" value="Ribonuclease H-like"/>
    <property type="match status" value="1"/>
</dbReference>
<evidence type="ECO:0000313" key="2">
    <source>
        <dbReference type="EMBL" id="ABU58750.1"/>
    </source>
</evidence>
<dbReference type="CDD" id="cd09279">
    <property type="entry name" value="RNase_HI_like"/>
    <property type="match status" value="1"/>
</dbReference>
<keyword evidence="3" id="KW-1185">Reference proteome</keyword>
<dbReference type="Pfam" id="PF13456">
    <property type="entry name" value="RVT_3"/>
    <property type="match status" value="1"/>
</dbReference>
<dbReference type="GO" id="GO:0003676">
    <property type="term" value="F:nucleic acid binding"/>
    <property type="evidence" value="ECO:0007669"/>
    <property type="project" value="InterPro"/>
</dbReference>
<dbReference type="eggNOG" id="COG0328">
    <property type="taxonomic scope" value="Bacteria"/>
</dbReference>
<proteinExistence type="predicted"/>
<gene>
    <name evidence="2" type="ordered locus">Rcas_2679</name>
</gene>
<name>A7NMI8_ROSCS</name>
<evidence type="ECO:0000313" key="3">
    <source>
        <dbReference type="Proteomes" id="UP000000263"/>
    </source>
</evidence>
<dbReference type="EMBL" id="CP000804">
    <property type="protein sequence ID" value="ABU58750.1"/>
    <property type="molecule type" value="Genomic_DNA"/>
</dbReference>
<dbReference type="RefSeq" id="WP_012121174.1">
    <property type="nucleotide sequence ID" value="NC_009767.1"/>
</dbReference>
<dbReference type="PROSITE" id="PS50879">
    <property type="entry name" value="RNASE_H_1"/>
    <property type="match status" value="1"/>
</dbReference>
<feature type="domain" description="RNase H type-1" evidence="1">
    <location>
        <begin position="1"/>
        <end position="134"/>
    </location>
</feature>
<dbReference type="InterPro" id="IPR012337">
    <property type="entry name" value="RNaseH-like_sf"/>
</dbReference>
<dbReference type="InterPro" id="IPR036397">
    <property type="entry name" value="RNaseH_sf"/>
</dbReference>
<protein>
    <recommendedName>
        <fullName evidence="1">RNase H type-1 domain-containing protein</fullName>
    </recommendedName>
</protein>
<dbReference type="Gene3D" id="3.30.420.10">
    <property type="entry name" value="Ribonuclease H-like superfamily/Ribonuclease H"/>
    <property type="match status" value="1"/>
</dbReference>
<organism evidence="2 3">
    <name type="scientific">Roseiflexus castenholzii (strain DSM 13941 / HLO8)</name>
    <dbReference type="NCBI Taxonomy" id="383372"/>
    <lineage>
        <taxon>Bacteria</taxon>
        <taxon>Bacillati</taxon>
        <taxon>Chloroflexota</taxon>
        <taxon>Chloroflexia</taxon>
        <taxon>Chloroflexales</taxon>
        <taxon>Roseiflexineae</taxon>
        <taxon>Roseiflexaceae</taxon>
        <taxon>Roseiflexus</taxon>
    </lineage>
</organism>
<reference evidence="2 3" key="1">
    <citation type="submission" date="2007-08" db="EMBL/GenBank/DDBJ databases">
        <title>Complete sequence of Roseiflexus castenholzii DSM 13941.</title>
        <authorList>
            <consortium name="US DOE Joint Genome Institute"/>
            <person name="Copeland A."/>
            <person name="Lucas S."/>
            <person name="Lapidus A."/>
            <person name="Barry K."/>
            <person name="Glavina del Rio T."/>
            <person name="Dalin E."/>
            <person name="Tice H."/>
            <person name="Pitluck S."/>
            <person name="Thompson L.S."/>
            <person name="Brettin T."/>
            <person name="Bruce D."/>
            <person name="Detter J.C."/>
            <person name="Han C."/>
            <person name="Tapia R."/>
            <person name="Schmutz J."/>
            <person name="Larimer F."/>
            <person name="Land M."/>
            <person name="Hauser L."/>
            <person name="Kyrpides N."/>
            <person name="Mikhailova N."/>
            <person name="Bryant D.A."/>
            <person name="Hanada S."/>
            <person name="Tsukatani Y."/>
            <person name="Richardson P."/>
        </authorList>
    </citation>
    <scope>NUCLEOTIDE SEQUENCE [LARGE SCALE GENOMIC DNA]</scope>
    <source>
        <strain evidence="3">DSM 13941 / HLO8</strain>
    </source>
</reference>
<evidence type="ECO:0000259" key="1">
    <source>
        <dbReference type="PROSITE" id="PS50879"/>
    </source>
</evidence>
<dbReference type="GO" id="GO:0004523">
    <property type="term" value="F:RNA-DNA hybrid ribonuclease activity"/>
    <property type="evidence" value="ECO:0007669"/>
    <property type="project" value="InterPro"/>
</dbReference>
<accession>A7NMI8</accession>